<dbReference type="Proteomes" id="UP000019487">
    <property type="component" value="Unassembled WGS sequence"/>
</dbReference>
<gene>
    <name evidence="2" type="ORF">SBOR_6712</name>
</gene>
<organism evidence="2 3">
    <name type="scientific">Sclerotinia borealis (strain F-4128)</name>
    <dbReference type="NCBI Taxonomy" id="1432307"/>
    <lineage>
        <taxon>Eukaryota</taxon>
        <taxon>Fungi</taxon>
        <taxon>Dikarya</taxon>
        <taxon>Ascomycota</taxon>
        <taxon>Pezizomycotina</taxon>
        <taxon>Leotiomycetes</taxon>
        <taxon>Helotiales</taxon>
        <taxon>Sclerotiniaceae</taxon>
        <taxon>Sclerotinia</taxon>
    </lineage>
</organism>
<sequence>MFIEHSNHHPTVFLVLSLIRIPIVTVVVDMRNRSADHGGMRVWMATSEKMLASTTASNDLYALTIANEAMHRGSTISVVA</sequence>
<keyword evidence="3" id="KW-1185">Reference proteome</keyword>
<evidence type="ECO:0000313" key="2">
    <source>
        <dbReference type="EMBL" id="ESZ92903.1"/>
    </source>
</evidence>
<comment type="caution">
    <text evidence="2">The sequence shown here is derived from an EMBL/GenBank/DDBJ whole genome shotgun (WGS) entry which is preliminary data.</text>
</comment>
<proteinExistence type="predicted"/>
<name>W9CAS0_SCLBF</name>
<dbReference type="EMBL" id="AYSA01000351">
    <property type="protein sequence ID" value="ESZ92903.1"/>
    <property type="molecule type" value="Genomic_DNA"/>
</dbReference>
<evidence type="ECO:0000313" key="3">
    <source>
        <dbReference type="Proteomes" id="UP000019487"/>
    </source>
</evidence>
<keyword evidence="1" id="KW-1133">Transmembrane helix</keyword>
<reference evidence="2 3" key="1">
    <citation type="journal article" date="2014" name="Genome Announc.">
        <title>Draft genome sequence of Sclerotinia borealis, a psychrophilic plant pathogenic fungus.</title>
        <authorList>
            <person name="Mardanov A.V."/>
            <person name="Beletsky A.V."/>
            <person name="Kadnikov V.V."/>
            <person name="Ignatov A.N."/>
            <person name="Ravin N.V."/>
        </authorList>
    </citation>
    <scope>NUCLEOTIDE SEQUENCE [LARGE SCALE GENOMIC DNA]</scope>
    <source>
        <strain evidence="3">F-4157</strain>
    </source>
</reference>
<keyword evidence="1" id="KW-0812">Transmembrane</keyword>
<dbReference type="AlphaFoldDB" id="W9CAS0"/>
<evidence type="ECO:0000256" key="1">
    <source>
        <dbReference type="SAM" id="Phobius"/>
    </source>
</evidence>
<keyword evidence="1" id="KW-0472">Membrane</keyword>
<dbReference type="HOGENOM" id="CLU_2591163_0_0_1"/>
<feature type="transmembrane region" description="Helical" evidence="1">
    <location>
        <begin position="12"/>
        <end position="30"/>
    </location>
</feature>
<accession>W9CAS0</accession>
<protein>
    <submittedName>
        <fullName evidence="2">Uncharacterized protein</fullName>
    </submittedName>
</protein>